<dbReference type="Gene3D" id="3.20.20.150">
    <property type="entry name" value="Divalent-metal-dependent TIM barrel enzymes"/>
    <property type="match status" value="1"/>
</dbReference>
<name>A0A7X0SJN2_9BACL</name>
<comment type="caution">
    <text evidence="2">The sequence shown here is derived from an EMBL/GenBank/DDBJ whole genome shotgun (WGS) entry which is preliminary data.</text>
</comment>
<dbReference type="SUPFAM" id="SSF51658">
    <property type="entry name" value="Xylose isomerase-like"/>
    <property type="match status" value="1"/>
</dbReference>
<dbReference type="AlphaFoldDB" id="A0A7X0SJN2"/>
<keyword evidence="3" id="KW-1185">Reference proteome</keyword>
<dbReference type="Proteomes" id="UP000564644">
    <property type="component" value="Unassembled WGS sequence"/>
</dbReference>
<dbReference type="EMBL" id="JACJVO010000003">
    <property type="protein sequence ID" value="MBB6729915.1"/>
    <property type="molecule type" value="Genomic_DNA"/>
</dbReference>
<sequence>MSWWGMSGLGTEGEDSAEARFRRIAEAGFDGINGFVPAPEEAGRWRRLLDEYSLTFSVNAYPRTAADMAEFLRAAKEFGRVEYVNAQVMTPFVTGAAAERLLRDIAELSREAGIPVYVETHRGTITQDLLRTIDYAERIEELRLTIDYSHYVVAGELHTIGDEAEALLQRLLPRTSSIHARVSNGEQVQVNLSDDGEHPMLPHFKRWWRDGMRHWLGSARSGERFPFVCELGPPSYAITADEQGARTKELGDRWKQSLQLANIARGLWSEAAAAGRG</sequence>
<organism evidence="2 3">
    <name type="scientific">Cohnella zeiphila</name>
    <dbReference type="NCBI Taxonomy" id="2761120"/>
    <lineage>
        <taxon>Bacteria</taxon>
        <taxon>Bacillati</taxon>
        <taxon>Bacillota</taxon>
        <taxon>Bacilli</taxon>
        <taxon>Bacillales</taxon>
        <taxon>Paenibacillaceae</taxon>
        <taxon>Cohnella</taxon>
    </lineage>
</organism>
<proteinExistence type="predicted"/>
<feature type="domain" description="Xylose isomerase-like TIM barrel" evidence="1">
    <location>
        <begin position="21"/>
        <end position="180"/>
    </location>
</feature>
<dbReference type="Pfam" id="PF01261">
    <property type="entry name" value="AP_endonuc_2"/>
    <property type="match status" value="1"/>
</dbReference>
<protein>
    <submittedName>
        <fullName evidence="2">TIM barrel protein</fullName>
    </submittedName>
</protein>
<dbReference type="InterPro" id="IPR036237">
    <property type="entry name" value="Xyl_isomerase-like_sf"/>
</dbReference>
<gene>
    <name evidence="2" type="ORF">H7C18_03310</name>
</gene>
<dbReference type="InterPro" id="IPR013022">
    <property type="entry name" value="Xyl_isomerase-like_TIM-brl"/>
</dbReference>
<evidence type="ECO:0000259" key="1">
    <source>
        <dbReference type="Pfam" id="PF01261"/>
    </source>
</evidence>
<evidence type="ECO:0000313" key="2">
    <source>
        <dbReference type="EMBL" id="MBB6729915.1"/>
    </source>
</evidence>
<accession>A0A7X0SJN2</accession>
<reference evidence="2 3" key="1">
    <citation type="submission" date="2020-08" db="EMBL/GenBank/DDBJ databases">
        <title>Cohnella phylogeny.</title>
        <authorList>
            <person name="Dunlap C."/>
        </authorList>
    </citation>
    <scope>NUCLEOTIDE SEQUENCE [LARGE SCALE GENOMIC DNA]</scope>
    <source>
        <strain evidence="2 3">CBP 2801</strain>
    </source>
</reference>
<evidence type="ECO:0000313" key="3">
    <source>
        <dbReference type="Proteomes" id="UP000564644"/>
    </source>
</evidence>